<dbReference type="InterPro" id="IPR053392">
    <property type="entry name" value="Transposase_IS30-like"/>
</dbReference>
<evidence type="ECO:0000256" key="1">
    <source>
        <dbReference type="ARBA" id="ARBA00023172"/>
    </source>
</evidence>
<dbReference type="InterPro" id="IPR051917">
    <property type="entry name" value="Transposase-Integrase"/>
</dbReference>
<dbReference type="NCBIfam" id="NF033563">
    <property type="entry name" value="transpos_IS30"/>
    <property type="match status" value="1"/>
</dbReference>
<protein>
    <submittedName>
        <fullName evidence="4">IS30 family transposase</fullName>
    </submittedName>
</protein>
<keyword evidence="5" id="KW-1185">Reference proteome</keyword>
<keyword evidence="1" id="KW-0233">DNA recombination</keyword>
<feature type="domain" description="Integrase catalytic" evidence="3">
    <location>
        <begin position="173"/>
        <end position="346"/>
    </location>
</feature>
<name>A0ABS6D603_9FIRM</name>
<dbReference type="InterPro" id="IPR001584">
    <property type="entry name" value="Integrase_cat-core"/>
</dbReference>
<reference evidence="4 5" key="1">
    <citation type="submission" date="2021-06" db="EMBL/GenBank/DDBJ databases">
        <title>Faecalicatena sp. nov. isolated from porcine feces.</title>
        <authorList>
            <person name="Oh B.S."/>
            <person name="Lee J.H."/>
        </authorList>
    </citation>
    <scope>NUCLEOTIDE SEQUENCE [LARGE SCALE GENOMIC DNA]</scope>
    <source>
        <strain evidence="4 5">AGMB00832</strain>
    </source>
</reference>
<dbReference type="PANTHER" id="PTHR10948">
    <property type="entry name" value="TRANSPOSASE"/>
    <property type="match status" value="1"/>
</dbReference>
<dbReference type="Pfam" id="PF13936">
    <property type="entry name" value="HTH_38"/>
    <property type="match status" value="1"/>
</dbReference>
<sequence length="350" mass="40534">MAKGFKHLTKADRIKIEALLKAGHSIKEIADLLHVHRSTIYREVKRGIFTALNSDLTTEERYSPDIADDKYRENLKSKGGVLKIGNDIKLANYIEDKIINEDYSPAAVLGEIKAQGKEGEFKTTICVTTLYSYIDKGIFLRLTNKNLPVKKNKKRKYNKVDKQQTRAAAGTSIEKRPDEVEERKEFGHWEMDSVIGKRGKSKNSLLVLTERKTRAEIIFKLPEHTAAEVVSAVDRLERKWGELFKQVFKTITVDNGSEFAYCEELERSILKEGEQRTKLYYCHPYSSWERGTNEVTNKLVRRKIPKGENFDSKTDEEIQNIENWINNYPRRIHKYRTAGELFTEEVRKIG</sequence>
<evidence type="ECO:0000259" key="3">
    <source>
        <dbReference type="PROSITE" id="PS50994"/>
    </source>
</evidence>
<dbReference type="Proteomes" id="UP000723714">
    <property type="component" value="Unassembled WGS sequence"/>
</dbReference>
<dbReference type="RefSeq" id="WP_216243029.1">
    <property type="nucleotide sequence ID" value="NZ_JABACJ020000014.1"/>
</dbReference>
<feature type="region of interest" description="Disordered" evidence="2">
    <location>
        <begin position="158"/>
        <end position="177"/>
    </location>
</feature>
<dbReference type="PROSITE" id="PS50994">
    <property type="entry name" value="INTEGRASE"/>
    <property type="match status" value="1"/>
</dbReference>
<evidence type="ECO:0000313" key="4">
    <source>
        <dbReference type="EMBL" id="MBU3877037.1"/>
    </source>
</evidence>
<gene>
    <name evidence="4" type="ORF">HGO97_014600</name>
</gene>
<proteinExistence type="predicted"/>
<dbReference type="InterPro" id="IPR025246">
    <property type="entry name" value="IS30-like_HTH"/>
</dbReference>
<dbReference type="CDD" id="cd00569">
    <property type="entry name" value="HTH_Hin_like"/>
    <property type="match status" value="1"/>
</dbReference>
<evidence type="ECO:0000256" key="2">
    <source>
        <dbReference type="SAM" id="MobiDB-lite"/>
    </source>
</evidence>
<accession>A0ABS6D603</accession>
<evidence type="ECO:0000313" key="5">
    <source>
        <dbReference type="Proteomes" id="UP000723714"/>
    </source>
</evidence>
<comment type="caution">
    <text evidence="4">The sequence shown here is derived from an EMBL/GenBank/DDBJ whole genome shotgun (WGS) entry which is preliminary data.</text>
</comment>
<organism evidence="4 5">
    <name type="scientific">Faecalicatena faecalis</name>
    <dbReference type="NCBI Taxonomy" id="2726362"/>
    <lineage>
        <taxon>Bacteria</taxon>
        <taxon>Bacillati</taxon>
        <taxon>Bacillota</taxon>
        <taxon>Clostridia</taxon>
        <taxon>Lachnospirales</taxon>
        <taxon>Lachnospiraceae</taxon>
        <taxon>Faecalicatena</taxon>
    </lineage>
</organism>
<dbReference type="PANTHER" id="PTHR10948:SF23">
    <property type="entry name" value="TRANSPOSASE INSI FOR INSERTION SEQUENCE ELEMENT IS30A-RELATED"/>
    <property type="match status" value="1"/>
</dbReference>
<dbReference type="EMBL" id="JABACJ020000014">
    <property type="protein sequence ID" value="MBU3877037.1"/>
    <property type="molecule type" value="Genomic_DNA"/>
</dbReference>